<organism evidence="12 13">
    <name type="scientific">Paracidovorax wautersii</name>
    <dbReference type="NCBI Taxonomy" id="1177982"/>
    <lineage>
        <taxon>Bacteria</taxon>
        <taxon>Pseudomonadati</taxon>
        <taxon>Pseudomonadota</taxon>
        <taxon>Betaproteobacteria</taxon>
        <taxon>Burkholderiales</taxon>
        <taxon>Comamonadaceae</taxon>
        <taxon>Paracidovorax</taxon>
    </lineage>
</organism>
<evidence type="ECO:0000256" key="1">
    <source>
        <dbReference type="ARBA" id="ARBA00004651"/>
    </source>
</evidence>
<keyword evidence="4 8" id="KW-0812">Transmembrane</keyword>
<feature type="transmembrane region" description="Helical" evidence="8">
    <location>
        <begin position="20"/>
        <end position="47"/>
    </location>
</feature>
<dbReference type="GO" id="GO:0008381">
    <property type="term" value="F:mechanosensitive monoatomic ion channel activity"/>
    <property type="evidence" value="ECO:0007669"/>
    <property type="project" value="UniProtKB-ARBA"/>
</dbReference>
<dbReference type="Pfam" id="PF21088">
    <property type="entry name" value="MS_channel_1st"/>
    <property type="match status" value="1"/>
</dbReference>
<dbReference type="Proteomes" id="UP000199119">
    <property type="component" value="Unassembled WGS sequence"/>
</dbReference>
<evidence type="ECO:0000256" key="8">
    <source>
        <dbReference type="SAM" id="Phobius"/>
    </source>
</evidence>
<evidence type="ECO:0000256" key="7">
    <source>
        <dbReference type="SAM" id="MobiDB-lite"/>
    </source>
</evidence>
<dbReference type="Pfam" id="PF21082">
    <property type="entry name" value="MS_channel_3rd"/>
    <property type="match status" value="1"/>
</dbReference>
<dbReference type="Gene3D" id="2.30.30.60">
    <property type="match status" value="1"/>
</dbReference>
<dbReference type="Gene3D" id="1.10.287.1260">
    <property type="match status" value="1"/>
</dbReference>
<keyword evidence="3" id="KW-1003">Cell membrane</keyword>
<dbReference type="STRING" id="1177982.SAMN04489711_102176"/>
<reference evidence="13" key="1">
    <citation type="submission" date="2016-10" db="EMBL/GenBank/DDBJ databases">
        <authorList>
            <person name="Varghese N."/>
            <person name="Submissions S."/>
        </authorList>
    </citation>
    <scope>NUCLEOTIDE SEQUENCE [LARGE SCALE GENOMIC DNA]</scope>
    <source>
        <strain evidence="13">DSM 27981</strain>
    </source>
</reference>
<dbReference type="GO" id="GO:0005886">
    <property type="term" value="C:plasma membrane"/>
    <property type="evidence" value="ECO:0007669"/>
    <property type="project" value="UniProtKB-SubCell"/>
</dbReference>
<dbReference type="InterPro" id="IPR011014">
    <property type="entry name" value="MscS_channel_TM-2"/>
</dbReference>
<evidence type="ECO:0000256" key="5">
    <source>
        <dbReference type="ARBA" id="ARBA00022989"/>
    </source>
</evidence>
<sequence>MDRELASATAWLHTETFWGLTASSLLIAAAAALLTYLVLTLLLRWAVGRAQRVAQGQAADAPRGGPASIALQVLAGTSRLLILLAALLVGAGLLDLPGRWPAKVDQLWFLALALQVGLWGTRATALVVDRYRQHHGATGPAQMSASATLMSWGLRTLLWATVLLAILSNLGVNITAFVASLGVGGIAIALAVQNVLGDLFASMAIAVDKPFEVGDFIVVGGVAGTVQQIGVKTTRIRALSGEQVVMSNTDLLKQTINNYRHMRERRIVFNFRVPYGTRADTAEAIAQAVRRIIEAEPNARFDRAHLQSFSETGLAYEVVYIVLDAGYNVYMDLQQKINLALMRELEALGVDFAVPERRLHVASLPPQPPAAPLQTGPARPLSA</sequence>
<keyword evidence="6 8" id="KW-0472">Membrane</keyword>
<dbReference type="InterPro" id="IPR049278">
    <property type="entry name" value="MS_channel_C"/>
</dbReference>
<protein>
    <submittedName>
        <fullName evidence="12">Small-conductance mechanosensitive channel</fullName>
    </submittedName>
</protein>
<dbReference type="InterPro" id="IPR049142">
    <property type="entry name" value="MS_channel_1st"/>
</dbReference>
<accession>A0A1I2ARN4</accession>
<dbReference type="Pfam" id="PF00924">
    <property type="entry name" value="MS_channel_2nd"/>
    <property type="match status" value="1"/>
</dbReference>
<dbReference type="PANTHER" id="PTHR30566">
    <property type="entry name" value="YNAI-RELATED MECHANOSENSITIVE ION CHANNEL"/>
    <property type="match status" value="1"/>
</dbReference>
<feature type="region of interest" description="Disordered" evidence="7">
    <location>
        <begin position="363"/>
        <end position="383"/>
    </location>
</feature>
<dbReference type="InterPro" id="IPR006685">
    <property type="entry name" value="MscS_channel_2nd"/>
</dbReference>
<keyword evidence="13" id="KW-1185">Reference proteome</keyword>
<evidence type="ECO:0000259" key="9">
    <source>
        <dbReference type="Pfam" id="PF00924"/>
    </source>
</evidence>
<evidence type="ECO:0000313" key="13">
    <source>
        <dbReference type="Proteomes" id="UP000199119"/>
    </source>
</evidence>
<dbReference type="SUPFAM" id="SSF82861">
    <property type="entry name" value="Mechanosensitive channel protein MscS (YggB), transmembrane region"/>
    <property type="match status" value="1"/>
</dbReference>
<evidence type="ECO:0000256" key="2">
    <source>
        <dbReference type="ARBA" id="ARBA00008017"/>
    </source>
</evidence>
<comment type="subcellular location">
    <subcellularLocation>
        <location evidence="1">Cell membrane</location>
        <topology evidence="1">Multi-pass membrane protein</topology>
    </subcellularLocation>
</comment>
<evidence type="ECO:0000259" key="10">
    <source>
        <dbReference type="Pfam" id="PF21082"/>
    </source>
</evidence>
<gene>
    <name evidence="12" type="ORF">SAMN04489711_102176</name>
</gene>
<feature type="transmembrane region" description="Helical" evidence="8">
    <location>
        <begin position="149"/>
        <end position="168"/>
    </location>
</feature>
<proteinExistence type="inferred from homology"/>
<dbReference type="Gene3D" id="3.30.70.100">
    <property type="match status" value="1"/>
</dbReference>
<feature type="domain" description="Mechanosensitive ion channel transmembrane helices 2/3" evidence="11">
    <location>
        <begin position="154"/>
        <end position="193"/>
    </location>
</feature>
<dbReference type="SUPFAM" id="SSF82689">
    <property type="entry name" value="Mechanosensitive channel protein MscS (YggB), C-terminal domain"/>
    <property type="match status" value="1"/>
</dbReference>
<evidence type="ECO:0000256" key="3">
    <source>
        <dbReference type="ARBA" id="ARBA00022475"/>
    </source>
</evidence>
<dbReference type="EMBL" id="FONX01000002">
    <property type="protein sequence ID" value="SFE46399.1"/>
    <property type="molecule type" value="Genomic_DNA"/>
</dbReference>
<evidence type="ECO:0000313" key="12">
    <source>
        <dbReference type="EMBL" id="SFE46399.1"/>
    </source>
</evidence>
<dbReference type="InterPro" id="IPR010920">
    <property type="entry name" value="LSM_dom_sf"/>
</dbReference>
<feature type="transmembrane region" description="Helical" evidence="8">
    <location>
        <begin position="106"/>
        <end position="128"/>
    </location>
</feature>
<comment type="similarity">
    <text evidence="2">Belongs to the MscS (TC 1.A.23) family.</text>
</comment>
<dbReference type="InterPro" id="IPR023408">
    <property type="entry name" value="MscS_beta-dom_sf"/>
</dbReference>
<dbReference type="InterPro" id="IPR011066">
    <property type="entry name" value="MscS_channel_C_sf"/>
</dbReference>
<feature type="transmembrane region" description="Helical" evidence="8">
    <location>
        <begin position="68"/>
        <end position="94"/>
    </location>
</feature>
<dbReference type="RefSeq" id="WP_092937634.1">
    <property type="nucleotide sequence ID" value="NZ_FONX01000002.1"/>
</dbReference>
<dbReference type="PANTHER" id="PTHR30566:SF25">
    <property type="entry name" value="INNER MEMBRANE PROTEIN"/>
    <property type="match status" value="1"/>
</dbReference>
<feature type="domain" description="Mechanosensitive ion channel MscS C-terminal" evidence="10">
    <location>
        <begin position="267"/>
        <end position="351"/>
    </location>
</feature>
<evidence type="ECO:0000259" key="11">
    <source>
        <dbReference type="Pfam" id="PF21088"/>
    </source>
</evidence>
<name>A0A1I2ARN4_9BURK</name>
<evidence type="ECO:0000256" key="6">
    <source>
        <dbReference type="ARBA" id="ARBA00023136"/>
    </source>
</evidence>
<evidence type="ECO:0000256" key="4">
    <source>
        <dbReference type="ARBA" id="ARBA00022692"/>
    </source>
</evidence>
<dbReference type="SUPFAM" id="SSF50182">
    <property type="entry name" value="Sm-like ribonucleoproteins"/>
    <property type="match status" value="1"/>
</dbReference>
<dbReference type="OrthoDB" id="9775207at2"/>
<dbReference type="AlphaFoldDB" id="A0A1I2ARN4"/>
<keyword evidence="5 8" id="KW-1133">Transmembrane helix</keyword>
<feature type="domain" description="Mechanosensitive ion channel MscS" evidence="9">
    <location>
        <begin position="194"/>
        <end position="261"/>
    </location>
</feature>